<dbReference type="InterPro" id="IPR034981">
    <property type="entry name" value="Imelysin-like_EfeO/Algp7"/>
</dbReference>
<evidence type="ECO:0000256" key="2">
    <source>
        <dbReference type="ARBA" id="ARBA00005989"/>
    </source>
</evidence>
<dbReference type="InterPro" id="IPR018976">
    <property type="entry name" value="Imelysin-like"/>
</dbReference>
<dbReference type="EMBL" id="JAVDPW010000021">
    <property type="protein sequence ID" value="MDR6294516.1"/>
    <property type="molecule type" value="Genomic_DNA"/>
</dbReference>
<protein>
    <submittedName>
        <fullName evidence="6">Iron uptake system component EfeO</fullName>
    </submittedName>
</protein>
<comment type="subcellular location">
    <subcellularLocation>
        <location evidence="1">Cell envelope</location>
    </subcellularLocation>
</comment>
<evidence type="ECO:0000256" key="1">
    <source>
        <dbReference type="ARBA" id="ARBA00004196"/>
    </source>
</evidence>
<keyword evidence="3 4" id="KW-0732">Signal</keyword>
<evidence type="ECO:0000313" key="7">
    <source>
        <dbReference type="Proteomes" id="UP001262410"/>
    </source>
</evidence>
<proteinExistence type="inferred from homology"/>
<evidence type="ECO:0000313" key="6">
    <source>
        <dbReference type="EMBL" id="MDR6294516.1"/>
    </source>
</evidence>
<reference evidence="6 7" key="1">
    <citation type="submission" date="2023-07" db="EMBL/GenBank/DDBJ databases">
        <title>Sorghum-associated microbial communities from plants grown in Nebraska, USA.</title>
        <authorList>
            <person name="Schachtman D."/>
        </authorList>
    </citation>
    <scope>NUCLEOTIDE SEQUENCE [LARGE SCALE GENOMIC DNA]</scope>
    <source>
        <strain evidence="6 7">584</strain>
    </source>
</reference>
<dbReference type="InterPro" id="IPR053377">
    <property type="entry name" value="Iron_uptake_EfeM/EfeO"/>
</dbReference>
<comment type="caution">
    <text evidence="6">The sequence shown here is derived from an EMBL/GenBank/DDBJ whole genome shotgun (WGS) entry which is preliminary data.</text>
</comment>
<dbReference type="PANTHER" id="PTHR39192">
    <property type="entry name" value="IRON UPTAKE SYSTEM COMPONENT EFEO"/>
    <property type="match status" value="1"/>
</dbReference>
<organism evidence="6 7">
    <name type="scientific">Inquilinus ginsengisoli</name>
    <dbReference type="NCBI Taxonomy" id="363840"/>
    <lineage>
        <taxon>Bacteria</taxon>
        <taxon>Pseudomonadati</taxon>
        <taxon>Pseudomonadota</taxon>
        <taxon>Alphaproteobacteria</taxon>
        <taxon>Rhodospirillales</taxon>
        <taxon>Rhodospirillaceae</taxon>
        <taxon>Inquilinus</taxon>
    </lineage>
</organism>
<dbReference type="InterPro" id="IPR050894">
    <property type="entry name" value="EfeM/EfeO_iron_uptake"/>
</dbReference>
<name>A0ABU1K0W7_9PROT</name>
<dbReference type="Pfam" id="PF09375">
    <property type="entry name" value="Peptidase_M75"/>
    <property type="match status" value="1"/>
</dbReference>
<dbReference type="PANTHER" id="PTHR39192:SF1">
    <property type="entry name" value="IRON UPTAKE SYSTEM COMPONENT EFEO"/>
    <property type="match status" value="1"/>
</dbReference>
<feature type="signal peptide" evidence="4">
    <location>
        <begin position="1"/>
        <end position="22"/>
    </location>
</feature>
<comment type="similarity">
    <text evidence="2">Belongs to the EfeM/EfeO family.</text>
</comment>
<dbReference type="InterPro" id="IPR038352">
    <property type="entry name" value="Imelysin_sf"/>
</dbReference>
<dbReference type="RefSeq" id="WP_309802074.1">
    <property type="nucleotide sequence ID" value="NZ_JAVDPW010000021.1"/>
</dbReference>
<evidence type="ECO:0000256" key="4">
    <source>
        <dbReference type="SAM" id="SignalP"/>
    </source>
</evidence>
<keyword evidence="7" id="KW-1185">Reference proteome</keyword>
<dbReference type="CDD" id="cd14656">
    <property type="entry name" value="Imelysin-like_EfeO"/>
    <property type="match status" value="1"/>
</dbReference>
<gene>
    <name evidence="6" type="ORF">E9232_007070</name>
</gene>
<evidence type="ECO:0000259" key="5">
    <source>
        <dbReference type="Pfam" id="PF09375"/>
    </source>
</evidence>
<feature type="chain" id="PRO_5045291407" evidence="4">
    <location>
        <begin position="23"/>
        <end position="274"/>
    </location>
</feature>
<accession>A0ABU1K0W7</accession>
<feature type="domain" description="Imelysin-like" evidence="5">
    <location>
        <begin position="34"/>
        <end position="267"/>
    </location>
</feature>
<dbReference type="NCBIfam" id="NF041757">
    <property type="entry name" value="EfeO"/>
    <property type="match status" value="1"/>
</dbReference>
<dbReference type="Proteomes" id="UP001262410">
    <property type="component" value="Unassembled WGS sequence"/>
</dbReference>
<sequence length="274" mass="29673">MKRILILGISTAALLAAAGAMAAPPSPLDLVEPIAKYKIYVTGEVDQLVAHTREFTAAVKAGDLKKAQALYAPSRVFYERIEPIAELFSDLDGSIDSRADDHAKNEADPEFTGFHRIEYGLFEKKSTDGMAPFADKLLADVIDLQGRIKALTTPPDKVVGGAAALIEEVAATKISGEEDRYSHTDLYDFQANVDGAKKIVDLLRPILEKSDNALLIKVDANFKTVDTILAKYKTKDGGFETYDKVTDADRTALKGPITTLAEDLSQLRGTLGLS</sequence>
<dbReference type="Gene3D" id="1.20.1420.20">
    <property type="entry name" value="M75 peptidase, HXXE motif"/>
    <property type="match status" value="1"/>
</dbReference>
<evidence type="ECO:0000256" key="3">
    <source>
        <dbReference type="ARBA" id="ARBA00022729"/>
    </source>
</evidence>
<dbReference type="NCBIfam" id="NF007697">
    <property type="entry name" value="PRK10378.1"/>
    <property type="match status" value="1"/>
</dbReference>